<dbReference type="InterPro" id="IPR029787">
    <property type="entry name" value="Nucleotide_cyclase"/>
</dbReference>
<dbReference type="InterPro" id="IPR000160">
    <property type="entry name" value="GGDEF_dom"/>
</dbReference>
<dbReference type="SUPFAM" id="SSF55073">
    <property type="entry name" value="Nucleotide cyclase"/>
    <property type="match status" value="1"/>
</dbReference>
<dbReference type="RefSeq" id="WP_155083477.1">
    <property type="nucleotide sequence ID" value="NZ_WMIA01000006.1"/>
</dbReference>
<dbReference type="Proteomes" id="UP000437131">
    <property type="component" value="Unassembled WGS sequence"/>
</dbReference>
<dbReference type="Pfam" id="PF00072">
    <property type="entry name" value="Response_reg"/>
    <property type="match status" value="1"/>
</dbReference>
<dbReference type="CDD" id="cd19920">
    <property type="entry name" value="REC_PA4781-like"/>
    <property type="match status" value="1"/>
</dbReference>
<evidence type="ECO:0000259" key="5">
    <source>
        <dbReference type="PROSITE" id="PS50887"/>
    </source>
</evidence>
<reference evidence="6 7" key="1">
    <citation type="submission" date="2019-11" db="EMBL/GenBank/DDBJ databases">
        <title>Isolation of a new High Light Tolerant Cyanobacteria.</title>
        <authorList>
            <person name="Dobson Z."/>
            <person name="Vaughn N."/>
            <person name="Vaughn M."/>
            <person name="Fromme P."/>
            <person name="Mazor Y."/>
        </authorList>
    </citation>
    <scope>NUCLEOTIDE SEQUENCE [LARGE SCALE GENOMIC DNA]</scope>
    <source>
        <strain evidence="6 7">0216</strain>
    </source>
</reference>
<keyword evidence="1" id="KW-0597">Phosphoprotein</keyword>
<evidence type="ECO:0000259" key="4">
    <source>
        <dbReference type="PROSITE" id="PS50883"/>
    </source>
</evidence>
<dbReference type="PANTHER" id="PTHR44757">
    <property type="entry name" value="DIGUANYLATE CYCLASE DGCP"/>
    <property type="match status" value="1"/>
</dbReference>
<feature type="domain" description="Response regulatory" evidence="3">
    <location>
        <begin position="12"/>
        <end position="128"/>
    </location>
</feature>
<dbReference type="InterPro" id="IPR001789">
    <property type="entry name" value="Sig_transdc_resp-reg_receiver"/>
</dbReference>
<dbReference type="NCBIfam" id="TIGR00254">
    <property type="entry name" value="GGDEF"/>
    <property type="match status" value="1"/>
</dbReference>
<dbReference type="SUPFAM" id="SSF52172">
    <property type="entry name" value="CheY-like"/>
    <property type="match status" value="1"/>
</dbReference>
<gene>
    <name evidence="6" type="ORF">GGC33_06555</name>
</gene>
<dbReference type="GO" id="GO:0000160">
    <property type="term" value="P:phosphorelay signal transduction system"/>
    <property type="evidence" value="ECO:0007669"/>
    <property type="project" value="InterPro"/>
</dbReference>
<evidence type="ECO:0000313" key="6">
    <source>
        <dbReference type="EMBL" id="MTF38582.1"/>
    </source>
</evidence>
<dbReference type="Gene3D" id="3.30.70.270">
    <property type="match status" value="1"/>
</dbReference>
<dbReference type="PANTHER" id="PTHR44757:SF2">
    <property type="entry name" value="BIOFILM ARCHITECTURE MAINTENANCE PROTEIN MBAA"/>
    <property type="match status" value="1"/>
</dbReference>
<dbReference type="PROSITE" id="PS50883">
    <property type="entry name" value="EAL"/>
    <property type="match status" value="1"/>
</dbReference>
<dbReference type="SMART" id="SM00052">
    <property type="entry name" value="EAL"/>
    <property type="match status" value="1"/>
</dbReference>
<dbReference type="PROSITE" id="PS50110">
    <property type="entry name" value="RESPONSE_REGULATORY"/>
    <property type="match status" value="1"/>
</dbReference>
<evidence type="ECO:0000259" key="3">
    <source>
        <dbReference type="PROSITE" id="PS50110"/>
    </source>
</evidence>
<feature type="coiled-coil region" evidence="2">
    <location>
        <begin position="130"/>
        <end position="175"/>
    </location>
</feature>
<keyword evidence="2" id="KW-0175">Coiled coil</keyword>
<dbReference type="CDD" id="cd01948">
    <property type="entry name" value="EAL"/>
    <property type="match status" value="1"/>
</dbReference>
<protein>
    <submittedName>
        <fullName evidence="6">EAL domain-containing protein</fullName>
    </submittedName>
</protein>
<feature type="domain" description="EAL" evidence="4">
    <location>
        <begin position="353"/>
        <end position="609"/>
    </location>
</feature>
<dbReference type="InterPro" id="IPR052155">
    <property type="entry name" value="Biofilm_reg_signaling"/>
</dbReference>
<sequence>MNIFPQQNSLGTVLIVDDVLENLDLLSQTLTSQGYQVRCAKNGYLALMSIKHELPDLILLDIKMPGMNGYQVCQNLKENYKTKDIPIIFLSSAYETEEKIQAFAVGGVDYITKPFEVAEVLARVNTQMGLLKTQLELKQLNQELEKRIKRRTDELERLNQELRLENEERKKIQEKLIYDALHDSLTNLPNRTLFIDRVKMLIRHCHRFPSFQFAILFIDLDRFKLINDSLGHHVGDRLLVFCGQLFQKCVRESDTVARLGGDEFGILLDNISDVTHAIDTAETIKMQLSKSSPLFNHHFSPSASIGIVIGNYQCQNATDLLRNADIAMYRAKEMGKARYAIFNQELHQQAIQRLEIESDLKKALAFNEMLVYYQPIVELQTKRLKGFECLIRWQHPKKGLISPLEFIPIAEECGLISSLGDWVLQESCRQLKQWQTRYSHHSELSINVNFSPKQFEDIYLPQTIHNVLLDNELEPHHLNIEITENVFLSNNITVSKILSQLDKLQIPISLDDFGTGYSSLSYLHRFPIGVIKIDGSFIRQMQNHNKYLEIVKTITTLGHTLGMKIIAEGIETERQLHTLQELGCEFGQGYFFSKPLQASVAEKLIQISNKD</sequence>
<dbReference type="EMBL" id="WMIA01000006">
    <property type="protein sequence ID" value="MTF38582.1"/>
    <property type="molecule type" value="Genomic_DNA"/>
</dbReference>
<name>A0A844GU47_9CHRO</name>
<dbReference type="SUPFAM" id="SSF141868">
    <property type="entry name" value="EAL domain-like"/>
    <property type="match status" value="1"/>
</dbReference>
<dbReference type="Gene3D" id="3.20.20.450">
    <property type="entry name" value="EAL domain"/>
    <property type="match status" value="1"/>
</dbReference>
<organism evidence="6 7">
    <name type="scientific">Cyanobacterium aponinum 0216</name>
    <dbReference type="NCBI Taxonomy" id="2676140"/>
    <lineage>
        <taxon>Bacteria</taxon>
        <taxon>Bacillati</taxon>
        <taxon>Cyanobacteriota</taxon>
        <taxon>Cyanophyceae</taxon>
        <taxon>Oscillatoriophycideae</taxon>
        <taxon>Chroococcales</taxon>
        <taxon>Geminocystaceae</taxon>
        <taxon>Cyanobacterium</taxon>
    </lineage>
</organism>
<dbReference type="SMART" id="SM00267">
    <property type="entry name" value="GGDEF"/>
    <property type="match status" value="1"/>
</dbReference>
<dbReference type="AlphaFoldDB" id="A0A844GU47"/>
<dbReference type="Pfam" id="PF00990">
    <property type="entry name" value="GGDEF"/>
    <property type="match status" value="1"/>
</dbReference>
<accession>A0A844GU47</accession>
<evidence type="ECO:0000256" key="2">
    <source>
        <dbReference type="SAM" id="Coils"/>
    </source>
</evidence>
<feature type="domain" description="GGDEF" evidence="5">
    <location>
        <begin position="211"/>
        <end position="344"/>
    </location>
</feature>
<evidence type="ECO:0000313" key="7">
    <source>
        <dbReference type="Proteomes" id="UP000437131"/>
    </source>
</evidence>
<feature type="modified residue" description="4-aspartylphosphate" evidence="1">
    <location>
        <position position="61"/>
    </location>
</feature>
<evidence type="ECO:0000256" key="1">
    <source>
        <dbReference type="PROSITE-ProRule" id="PRU00169"/>
    </source>
</evidence>
<dbReference type="InterPro" id="IPR011006">
    <property type="entry name" value="CheY-like_superfamily"/>
</dbReference>
<dbReference type="InterPro" id="IPR001633">
    <property type="entry name" value="EAL_dom"/>
</dbReference>
<dbReference type="FunFam" id="3.20.20.450:FF:000001">
    <property type="entry name" value="Cyclic di-GMP phosphodiesterase yahA"/>
    <property type="match status" value="1"/>
</dbReference>
<dbReference type="SMART" id="SM00448">
    <property type="entry name" value="REC"/>
    <property type="match status" value="1"/>
</dbReference>
<dbReference type="InterPro" id="IPR043128">
    <property type="entry name" value="Rev_trsase/Diguanyl_cyclase"/>
</dbReference>
<dbReference type="Gene3D" id="3.40.50.2300">
    <property type="match status" value="1"/>
</dbReference>
<dbReference type="InterPro" id="IPR035919">
    <property type="entry name" value="EAL_sf"/>
</dbReference>
<dbReference type="CDD" id="cd01949">
    <property type="entry name" value="GGDEF"/>
    <property type="match status" value="1"/>
</dbReference>
<comment type="caution">
    <text evidence="6">The sequence shown here is derived from an EMBL/GenBank/DDBJ whole genome shotgun (WGS) entry which is preliminary data.</text>
</comment>
<proteinExistence type="predicted"/>
<dbReference type="Pfam" id="PF00563">
    <property type="entry name" value="EAL"/>
    <property type="match status" value="1"/>
</dbReference>
<dbReference type="PROSITE" id="PS50887">
    <property type="entry name" value="GGDEF"/>
    <property type="match status" value="1"/>
</dbReference>